<dbReference type="Proteomes" id="UP001165667">
    <property type="component" value="Unassembled WGS sequence"/>
</dbReference>
<feature type="compositionally biased region" description="Low complexity" evidence="1">
    <location>
        <begin position="84"/>
        <end position="96"/>
    </location>
</feature>
<sequence length="388" mass="41953">MAGQLAEDGIYPDAMAAFAAAEKDGALQPVRDYSPDQPRDPDGRWTEGGGTSSQQSEAAAKKGVTIGAPHKLTIHPKEGHVSPSRAAHGTSSTASSLSAKISGALEFLNPISAAQAAGADEEENRSAEEESYPTSEIQVARYYSAYNELKAINPKNPEFGPALRPTDWTPSNEDVQRVETALQFARSGQAGSSALTAPRKDPNSVSPFAPSSERVNRAAPEPPMSMPRSPTEEMLERIARENPLRLNVGRATVPQGAFGSIVRANGVTIRVDGNSPRELGYSYEQGIRDTVGSGKLKETFVAHISRFVDDVVDQRVFEAKHVDVYVEAIYNPRLAEPWHVLRSTRWFARLARSHELTKVARSTSRTTRTLPQTTPRSSSGMAFPSSGL</sequence>
<feature type="region of interest" description="Disordered" evidence="1">
    <location>
        <begin position="360"/>
        <end position="388"/>
    </location>
</feature>
<feature type="region of interest" description="Disordered" evidence="1">
    <location>
        <begin position="115"/>
        <end position="136"/>
    </location>
</feature>
<feature type="region of interest" description="Disordered" evidence="1">
    <location>
        <begin position="26"/>
        <end position="96"/>
    </location>
</feature>
<proteinExistence type="predicted"/>
<accession>A0AA41Z8R1</accession>
<dbReference type="RefSeq" id="WP_282587788.1">
    <property type="nucleotide sequence ID" value="NZ_JAMOIM010000025.1"/>
</dbReference>
<keyword evidence="3" id="KW-1185">Reference proteome</keyword>
<gene>
    <name evidence="2" type="ORF">M8523_25855</name>
</gene>
<name>A0AA41Z8R1_9HYPH</name>
<protein>
    <submittedName>
        <fullName evidence="2">Uncharacterized protein</fullName>
    </submittedName>
</protein>
<evidence type="ECO:0000313" key="3">
    <source>
        <dbReference type="Proteomes" id="UP001165667"/>
    </source>
</evidence>
<evidence type="ECO:0000256" key="1">
    <source>
        <dbReference type="SAM" id="MobiDB-lite"/>
    </source>
</evidence>
<evidence type="ECO:0000313" key="2">
    <source>
        <dbReference type="EMBL" id="MCW6511412.1"/>
    </source>
</evidence>
<reference evidence="2" key="1">
    <citation type="submission" date="2022-05" db="EMBL/GenBank/DDBJ databases">
        <authorList>
            <person name="Pankratov T."/>
        </authorList>
    </citation>
    <scope>NUCLEOTIDE SEQUENCE</scope>
    <source>
        <strain evidence="2">BP6-180914</strain>
    </source>
</reference>
<dbReference type="AlphaFoldDB" id="A0AA41Z8R1"/>
<organism evidence="2 3">
    <name type="scientific">Lichenifustis flavocetrariae</name>
    <dbReference type="NCBI Taxonomy" id="2949735"/>
    <lineage>
        <taxon>Bacteria</taxon>
        <taxon>Pseudomonadati</taxon>
        <taxon>Pseudomonadota</taxon>
        <taxon>Alphaproteobacteria</taxon>
        <taxon>Hyphomicrobiales</taxon>
        <taxon>Lichenihabitantaceae</taxon>
        <taxon>Lichenifustis</taxon>
    </lineage>
</organism>
<feature type="compositionally biased region" description="Low complexity" evidence="1">
    <location>
        <begin position="361"/>
        <end position="379"/>
    </location>
</feature>
<feature type="region of interest" description="Disordered" evidence="1">
    <location>
        <begin position="185"/>
        <end position="229"/>
    </location>
</feature>
<dbReference type="EMBL" id="JAMOIM010000025">
    <property type="protein sequence ID" value="MCW6511412.1"/>
    <property type="molecule type" value="Genomic_DNA"/>
</dbReference>
<comment type="caution">
    <text evidence="2">The sequence shown here is derived from an EMBL/GenBank/DDBJ whole genome shotgun (WGS) entry which is preliminary data.</text>
</comment>
<feature type="compositionally biased region" description="Basic and acidic residues" evidence="1">
    <location>
        <begin position="33"/>
        <end position="45"/>
    </location>
</feature>